<comment type="subcellular location">
    <subcellularLocation>
        <location evidence="1">Mitochondrion membrane</location>
        <topology evidence="1">Multi-pass membrane protein</topology>
    </subcellularLocation>
</comment>
<evidence type="ECO:0000256" key="3">
    <source>
        <dbReference type="ARBA" id="ARBA00022448"/>
    </source>
</evidence>
<dbReference type="RefSeq" id="XP_001032778.2">
    <property type="nucleotide sequence ID" value="XM_001032778.3"/>
</dbReference>
<dbReference type="OMA" id="VWVPIDV"/>
<dbReference type="InterPro" id="IPR002067">
    <property type="entry name" value="MCP"/>
</dbReference>
<dbReference type="HOGENOM" id="CLU_015166_3_5_1"/>
<feature type="transmembrane region" description="Helical" evidence="11">
    <location>
        <begin position="118"/>
        <end position="137"/>
    </location>
</feature>
<reference evidence="13" key="1">
    <citation type="journal article" date="2006" name="PLoS Biol.">
        <title>Macronuclear genome sequence of the ciliate Tetrahymena thermophila, a model eukaryote.</title>
        <authorList>
            <person name="Eisen J.A."/>
            <person name="Coyne R.S."/>
            <person name="Wu M."/>
            <person name="Wu D."/>
            <person name="Thiagarajan M."/>
            <person name="Wortman J.R."/>
            <person name="Badger J.H."/>
            <person name="Ren Q."/>
            <person name="Amedeo P."/>
            <person name="Jones K.M."/>
            <person name="Tallon L.J."/>
            <person name="Delcher A.L."/>
            <person name="Salzberg S.L."/>
            <person name="Silva J.C."/>
            <person name="Haas B.J."/>
            <person name="Majoros W.H."/>
            <person name="Farzad M."/>
            <person name="Carlton J.M."/>
            <person name="Smith R.K. Jr."/>
            <person name="Garg J."/>
            <person name="Pearlman R.E."/>
            <person name="Karrer K.M."/>
            <person name="Sun L."/>
            <person name="Manning G."/>
            <person name="Elde N.C."/>
            <person name="Turkewitz A.P."/>
            <person name="Asai D.J."/>
            <person name="Wilkes D.E."/>
            <person name="Wang Y."/>
            <person name="Cai H."/>
            <person name="Collins K."/>
            <person name="Stewart B.A."/>
            <person name="Lee S.R."/>
            <person name="Wilamowska K."/>
            <person name="Weinberg Z."/>
            <person name="Ruzzo W.L."/>
            <person name="Wloga D."/>
            <person name="Gaertig J."/>
            <person name="Frankel J."/>
            <person name="Tsao C.-C."/>
            <person name="Gorovsky M.A."/>
            <person name="Keeling P.J."/>
            <person name="Waller R.F."/>
            <person name="Patron N.J."/>
            <person name="Cherry J.M."/>
            <person name="Stover N.A."/>
            <person name="Krieger C.J."/>
            <person name="del Toro C."/>
            <person name="Ryder H.F."/>
            <person name="Williamson S.C."/>
            <person name="Barbeau R.A."/>
            <person name="Hamilton E.P."/>
            <person name="Orias E."/>
        </authorList>
    </citation>
    <scope>NUCLEOTIDE SEQUENCE [LARGE SCALE GENOMIC DNA]</scope>
    <source>
        <strain evidence="13">SB210</strain>
    </source>
</reference>
<keyword evidence="6 11" id="KW-1133">Transmembrane helix</keyword>
<accession>I7MGF6</accession>
<evidence type="ECO:0000256" key="9">
    <source>
        <dbReference type="PROSITE-ProRule" id="PRU00282"/>
    </source>
</evidence>
<dbReference type="InParanoid" id="I7MGF6"/>
<keyword evidence="8 9" id="KW-0472">Membrane</keyword>
<keyword evidence="7" id="KW-0496">Mitochondrion</keyword>
<organism evidence="12 13">
    <name type="scientific">Tetrahymena thermophila (strain SB210)</name>
    <dbReference type="NCBI Taxonomy" id="312017"/>
    <lineage>
        <taxon>Eukaryota</taxon>
        <taxon>Sar</taxon>
        <taxon>Alveolata</taxon>
        <taxon>Ciliophora</taxon>
        <taxon>Intramacronucleata</taxon>
        <taxon>Oligohymenophorea</taxon>
        <taxon>Hymenostomatida</taxon>
        <taxon>Tetrahymenina</taxon>
        <taxon>Tetrahymenidae</taxon>
        <taxon>Tetrahymena</taxon>
    </lineage>
</organism>
<feature type="repeat" description="Solcar" evidence="9">
    <location>
        <begin position="14"/>
        <end position="106"/>
    </location>
</feature>
<evidence type="ECO:0000256" key="2">
    <source>
        <dbReference type="ARBA" id="ARBA00006375"/>
    </source>
</evidence>
<sequence>MSAQKKQNIYDGPEYVYYTLAASTLAGMTSRCFTHPLDTLKAKLQVESSKFYITSITKRKMLQKITFDTFANEGIRGFFKGVGISVLGTGPAFALFMTSYEYSKKKFEQYDTFKNNEFLLYMSAGFSAELVSCLLWLPIDVIKERLQVQSNLKLYEYKNSIDAIKQISKAEGILGLYKGYGATLASFGPYSALYFMFYEKFKKAVCTDPKAPSFFESLTLAGLAGSIASTLTNPLDVSKVRIQVQRAQKSFQISSGNSYSNISKEGYFGYKNLVHGLYLLLRHEGIGSMFKGLSARLLMNTPQAAISMSLTETFRTYLVQMTNNFQH</sequence>
<dbReference type="SUPFAM" id="SSF103506">
    <property type="entry name" value="Mitochondrial carrier"/>
    <property type="match status" value="1"/>
</dbReference>
<evidence type="ECO:0000256" key="6">
    <source>
        <dbReference type="ARBA" id="ARBA00022989"/>
    </source>
</evidence>
<dbReference type="Gene3D" id="1.50.40.10">
    <property type="entry name" value="Mitochondrial carrier domain"/>
    <property type="match status" value="2"/>
</dbReference>
<dbReference type="GO" id="GO:0015093">
    <property type="term" value="F:ferrous iron transmembrane transporter activity"/>
    <property type="evidence" value="ECO:0007669"/>
    <property type="project" value="TreeGrafter"/>
</dbReference>
<comment type="similarity">
    <text evidence="2 10">Belongs to the mitochondrial carrier (TC 2.A.29) family.</text>
</comment>
<dbReference type="GO" id="GO:0031966">
    <property type="term" value="C:mitochondrial membrane"/>
    <property type="evidence" value="ECO:0007669"/>
    <property type="project" value="UniProtKB-SubCell"/>
</dbReference>
<dbReference type="PANTHER" id="PTHR45758:SF19">
    <property type="entry name" value="CARRIER PROTEIN, PUTATIVE-RELATED"/>
    <property type="match status" value="1"/>
</dbReference>
<evidence type="ECO:0000313" key="12">
    <source>
        <dbReference type="EMBL" id="EAR85115.2"/>
    </source>
</evidence>
<evidence type="ECO:0000256" key="10">
    <source>
        <dbReference type="RuleBase" id="RU000488"/>
    </source>
</evidence>
<evidence type="ECO:0000256" key="4">
    <source>
        <dbReference type="ARBA" id="ARBA00022692"/>
    </source>
</evidence>
<evidence type="ECO:0000256" key="11">
    <source>
        <dbReference type="SAM" id="Phobius"/>
    </source>
</evidence>
<keyword evidence="13" id="KW-1185">Reference proteome</keyword>
<evidence type="ECO:0000313" key="13">
    <source>
        <dbReference type="Proteomes" id="UP000009168"/>
    </source>
</evidence>
<feature type="transmembrane region" description="Helical" evidence="11">
    <location>
        <begin position="78"/>
        <end position="98"/>
    </location>
</feature>
<feature type="repeat" description="Solcar" evidence="9">
    <location>
        <begin position="212"/>
        <end position="317"/>
    </location>
</feature>
<dbReference type="GeneID" id="7827396"/>
<dbReference type="STRING" id="312017.I7MGF6"/>
<dbReference type="OrthoDB" id="250329at2759"/>
<keyword evidence="3 10" id="KW-0813">Transport</keyword>
<dbReference type="Pfam" id="PF00153">
    <property type="entry name" value="Mito_carr"/>
    <property type="match status" value="3"/>
</dbReference>
<dbReference type="InterPro" id="IPR018108">
    <property type="entry name" value="MCP_transmembrane"/>
</dbReference>
<keyword evidence="4 9" id="KW-0812">Transmembrane</keyword>
<dbReference type="eggNOG" id="KOG0770">
    <property type="taxonomic scope" value="Eukaryota"/>
</dbReference>
<dbReference type="Proteomes" id="UP000009168">
    <property type="component" value="Unassembled WGS sequence"/>
</dbReference>
<dbReference type="EMBL" id="GG662522">
    <property type="protein sequence ID" value="EAR85115.2"/>
    <property type="molecule type" value="Genomic_DNA"/>
</dbReference>
<dbReference type="AlphaFoldDB" id="I7MGF6"/>
<name>I7MGF6_TETTS</name>
<protein>
    <submittedName>
        <fullName evidence="12">Carrier protein</fullName>
    </submittedName>
</protein>
<evidence type="ECO:0000256" key="8">
    <source>
        <dbReference type="ARBA" id="ARBA00023136"/>
    </source>
</evidence>
<dbReference type="KEGG" id="tet:TTHERM_00530730"/>
<evidence type="ECO:0000256" key="5">
    <source>
        <dbReference type="ARBA" id="ARBA00022737"/>
    </source>
</evidence>
<dbReference type="PRINTS" id="PR00926">
    <property type="entry name" value="MITOCARRIER"/>
</dbReference>
<evidence type="ECO:0000256" key="1">
    <source>
        <dbReference type="ARBA" id="ARBA00004225"/>
    </source>
</evidence>
<feature type="repeat" description="Solcar" evidence="9">
    <location>
        <begin position="116"/>
        <end position="204"/>
    </location>
</feature>
<dbReference type="PANTHER" id="PTHR45758">
    <property type="entry name" value="MITOFERRIN-1-RELATED"/>
    <property type="match status" value="1"/>
</dbReference>
<dbReference type="PROSITE" id="PS50920">
    <property type="entry name" value="SOLCAR"/>
    <property type="match status" value="3"/>
</dbReference>
<evidence type="ECO:0000256" key="7">
    <source>
        <dbReference type="ARBA" id="ARBA00023128"/>
    </source>
</evidence>
<dbReference type="GO" id="GO:0048250">
    <property type="term" value="P:iron import into the mitochondrion"/>
    <property type="evidence" value="ECO:0007669"/>
    <property type="project" value="TreeGrafter"/>
</dbReference>
<keyword evidence="5" id="KW-0677">Repeat</keyword>
<gene>
    <name evidence="12" type="ORF">TTHERM_00530730</name>
</gene>
<dbReference type="InterPro" id="IPR023395">
    <property type="entry name" value="MCP_dom_sf"/>
</dbReference>
<proteinExistence type="inferred from homology"/>